<dbReference type="GO" id="GO:0004497">
    <property type="term" value="F:monooxygenase activity"/>
    <property type="evidence" value="ECO:0007669"/>
    <property type="project" value="UniProtKB-KW"/>
</dbReference>
<evidence type="ECO:0000256" key="8">
    <source>
        <dbReference type="ARBA" id="ARBA00023033"/>
    </source>
</evidence>
<dbReference type="InterPro" id="IPR002401">
    <property type="entry name" value="Cyt_P450_E_grp-I"/>
</dbReference>
<dbReference type="PRINTS" id="PR00463">
    <property type="entry name" value="EP450I"/>
</dbReference>
<organism evidence="11 12">
    <name type="scientific">Rhizoctonia solani</name>
    <dbReference type="NCBI Taxonomy" id="456999"/>
    <lineage>
        <taxon>Eukaryota</taxon>
        <taxon>Fungi</taxon>
        <taxon>Dikarya</taxon>
        <taxon>Basidiomycota</taxon>
        <taxon>Agaricomycotina</taxon>
        <taxon>Agaricomycetes</taxon>
        <taxon>Cantharellales</taxon>
        <taxon>Ceratobasidiaceae</taxon>
        <taxon>Rhizoctonia</taxon>
    </lineage>
</organism>
<evidence type="ECO:0000256" key="2">
    <source>
        <dbReference type="ARBA" id="ARBA00005179"/>
    </source>
</evidence>
<reference evidence="11" key="1">
    <citation type="submission" date="2021-01" db="EMBL/GenBank/DDBJ databases">
        <authorList>
            <person name="Kaushik A."/>
        </authorList>
    </citation>
    <scope>NUCLEOTIDE SEQUENCE</scope>
    <source>
        <strain evidence="11">AG2-2IIIB</strain>
    </source>
</reference>
<evidence type="ECO:0000256" key="10">
    <source>
        <dbReference type="RuleBase" id="RU000461"/>
    </source>
</evidence>
<dbReference type="SUPFAM" id="SSF48264">
    <property type="entry name" value="Cytochrome P450"/>
    <property type="match status" value="1"/>
</dbReference>
<dbReference type="GO" id="GO:0005506">
    <property type="term" value="F:iron ion binding"/>
    <property type="evidence" value="ECO:0007669"/>
    <property type="project" value="InterPro"/>
</dbReference>
<gene>
    <name evidence="11" type="ORF">RDB_LOCUS158740</name>
</gene>
<comment type="caution">
    <text evidence="11">The sequence shown here is derived from an EMBL/GenBank/DDBJ whole genome shotgun (WGS) entry which is preliminary data.</text>
</comment>
<dbReference type="InterPro" id="IPR001128">
    <property type="entry name" value="Cyt_P450"/>
</dbReference>
<keyword evidence="8 10" id="KW-0503">Monooxygenase</keyword>
<evidence type="ECO:0000256" key="3">
    <source>
        <dbReference type="ARBA" id="ARBA00010617"/>
    </source>
</evidence>
<evidence type="ECO:0008006" key="13">
    <source>
        <dbReference type="Google" id="ProtNLM"/>
    </source>
</evidence>
<accession>A0A8H3HGY0</accession>
<protein>
    <recommendedName>
        <fullName evidence="13">O-methylsterigmatocystin oxidoreductase</fullName>
    </recommendedName>
</protein>
<evidence type="ECO:0000256" key="9">
    <source>
        <dbReference type="PIRSR" id="PIRSR602401-1"/>
    </source>
</evidence>
<dbReference type="GO" id="GO:0016705">
    <property type="term" value="F:oxidoreductase activity, acting on paired donors, with incorporation or reduction of molecular oxygen"/>
    <property type="evidence" value="ECO:0007669"/>
    <property type="project" value="InterPro"/>
</dbReference>
<dbReference type="Gene3D" id="1.10.630.10">
    <property type="entry name" value="Cytochrome P450"/>
    <property type="match status" value="1"/>
</dbReference>
<dbReference type="CDD" id="cd11065">
    <property type="entry name" value="CYP64-like"/>
    <property type="match status" value="1"/>
</dbReference>
<name>A0A8H3HGY0_9AGAM</name>
<evidence type="ECO:0000256" key="6">
    <source>
        <dbReference type="ARBA" id="ARBA00023002"/>
    </source>
</evidence>
<dbReference type="PROSITE" id="PS00086">
    <property type="entry name" value="CYTOCHROME_P450"/>
    <property type="match status" value="1"/>
</dbReference>
<proteinExistence type="inferred from homology"/>
<keyword evidence="5 9" id="KW-0479">Metal-binding</keyword>
<dbReference type="EMBL" id="CAJMWT010006332">
    <property type="protein sequence ID" value="CAE6515401.1"/>
    <property type="molecule type" value="Genomic_DNA"/>
</dbReference>
<sequence>MLDTLFFVSLSIATGLLAYITRKDKRNEQPALLPSPQPHPLFGNLFSMPNEHEHLGFMRLGEELGSRIFSLKIFGETIIILNGRDDPVNLFEKRSAIYSDRACPPMVKDPSLLDWAGLGTLVGYGSRWRKYRRLMNPWLNKQAVVAYHKPQEHATRKLLQALLDSQNETKSSHELEDELSLAVSAILFRSLYGYEATSSKDPLIVRTQKLFSYVNYAVLASNYLVNLVPALSFIPEWFPGAGWKREASKWRKEKEYVINETYNIGLNNMQKSESSHMMIASLQKQALKLGLADEEVDDYVKHILITLVGAGRETTVNTLLMFFLAMVLYPEVQRKAQEELDSVIGNTRLPNFEDRPQLVYIERVIQELLRWSPVIPLTPHTCFQDDSYKGYHIPEGAILVGNIWAMTRDETVYKDPEAFDPDRFLEPSTPSAPTFGWGRRRCPGVHFAEASLFISIASILMAFDIGVAQDENGKDILPSGKVTNSLVLAPQPFMVRLSPRSTVHEQLIRNSA</sequence>
<evidence type="ECO:0000256" key="7">
    <source>
        <dbReference type="ARBA" id="ARBA00023004"/>
    </source>
</evidence>
<evidence type="ECO:0000313" key="11">
    <source>
        <dbReference type="EMBL" id="CAE6515401.1"/>
    </source>
</evidence>
<dbReference type="Proteomes" id="UP000663843">
    <property type="component" value="Unassembled WGS sequence"/>
</dbReference>
<evidence type="ECO:0000256" key="4">
    <source>
        <dbReference type="ARBA" id="ARBA00022617"/>
    </source>
</evidence>
<dbReference type="InterPro" id="IPR050364">
    <property type="entry name" value="Cytochrome_P450_fung"/>
</dbReference>
<evidence type="ECO:0000256" key="5">
    <source>
        <dbReference type="ARBA" id="ARBA00022723"/>
    </source>
</evidence>
<keyword evidence="4 9" id="KW-0349">Heme</keyword>
<dbReference type="InterPro" id="IPR036396">
    <property type="entry name" value="Cyt_P450_sf"/>
</dbReference>
<evidence type="ECO:0000256" key="1">
    <source>
        <dbReference type="ARBA" id="ARBA00001971"/>
    </source>
</evidence>
<dbReference type="PANTHER" id="PTHR46300:SF7">
    <property type="entry name" value="P450, PUTATIVE (EUROFUNG)-RELATED"/>
    <property type="match status" value="1"/>
</dbReference>
<dbReference type="GO" id="GO:0020037">
    <property type="term" value="F:heme binding"/>
    <property type="evidence" value="ECO:0007669"/>
    <property type="project" value="InterPro"/>
</dbReference>
<feature type="binding site" description="axial binding residue" evidence="9">
    <location>
        <position position="442"/>
    </location>
    <ligand>
        <name>heme</name>
        <dbReference type="ChEBI" id="CHEBI:30413"/>
    </ligand>
    <ligandPart>
        <name>Fe</name>
        <dbReference type="ChEBI" id="CHEBI:18248"/>
    </ligandPart>
</feature>
<dbReference type="PANTHER" id="PTHR46300">
    <property type="entry name" value="P450, PUTATIVE (EUROFUNG)-RELATED-RELATED"/>
    <property type="match status" value="1"/>
</dbReference>
<dbReference type="InterPro" id="IPR017972">
    <property type="entry name" value="Cyt_P450_CS"/>
</dbReference>
<comment type="similarity">
    <text evidence="3 10">Belongs to the cytochrome P450 family.</text>
</comment>
<keyword evidence="6 10" id="KW-0560">Oxidoreductase</keyword>
<evidence type="ECO:0000313" key="12">
    <source>
        <dbReference type="Proteomes" id="UP000663843"/>
    </source>
</evidence>
<dbReference type="Pfam" id="PF00067">
    <property type="entry name" value="p450"/>
    <property type="match status" value="1"/>
</dbReference>
<comment type="pathway">
    <text evidence="2">Secondary metabolite biosynthesis.</text>
</comment>
<dbReference type="PRINTS" id="PR00385">
    <property type="entry name" value="P450"/>
</dbReference>
<comment type="cofactor">
    <cofactor evidence="1 9">
        <name>heme</name>
        <dbReference type="ChEBI" id="CHEBI:30413"/>
    </cofactor>
</comment>
<keyword evidence="7 9" id="KW-0408">Iron</keyword>
<dbReference type="AlphaFoldDB" id="A0A8H3HGY0"/>